<feature type="compositionally biased region" description="Basic and acidic residues" evidence="1">
    <location>
        <begin position="335"/>
        <end position="345"/>
    </location>
</feature>
<feature type="region of interest" description="Disordered" evidence="1">
    <location>
        <begin position="335"/>
        <end position="360"/>
    </location>
</feature>
<organism evidence="2 3">
    <name type="scientific">Coprinellus micaceus</name>
    <name type="common">Glistening ink-cap mushroom</name>
    <name type="synonym">Coprinus micaceus</name>
    <dbReference type="NCBI Taxonomy" id="71717"/>
    <lineage>
        <taxon>Eukaryota</taxon>
        <taxon>Fungi</taxon>
        <taxon>Dikarya</taxon>
        <taxon>Basidiomycota</taxon>
        <taxon>Agaricomycotina</taxon>
        <taxon>Agaricomycetes</taxon>
        <taxon>Agaricomycetidae</taxon>
        <taxon>Agaricales</taxon>
        <taxon>Agaricineae</taxon>
        <taxon>Psathyrellaceae</taxon>
        <taxon>Coprinellus</taxon>
    </lineage>
</organism>
<accession>A0A4Y7SB09</accession>
<dbReference type="EMBL" id="QPFP01000237">
    <property type="protein sequence ID" value="TEB18675.1"/>
    <property type="molecule type" value="Genomic_DNA"/>
</dbReference>
<evidence type="ECO:0000313" key="2">
    <source>
        <dbReference type="EMBL" id="TEB18675.1"/>
    </source>
</evidence>
<keyword evidence="3" id="KW-1185">Reference proteome</keyword>
<dbReference type="AlphaFoldDB" id="A0A4Y7SB09"/>
<name>A0A4Y7SB09_COPMI</name>
<sequence length="386" mass="42503">MSLALSPYRIDSTPKLASGMTNDATNEAPTAPTTPVQTHYRNVLTTRSGRHLRPLRLSGPALSPSAFISPRRPLGVCTGGFTTQGRCTPLRKCDRGSDDKESCDSTKVTSAAGLGVHSDPCHPIVKPEGLEFDAQYLKACKLIPFNPKTQGLSNLNILFALARVFGPGITRSQFRQIMRKCCLCGNICFVERRGYHKCGGEVLKTQADGFDIVRALLSFDEHSGLMPVVAFISRAIPVFMSVRGRLPRSQGSPPSATSPYHLHLIQLLRLQTLQFTTGHLCNARVHFKPIGPSARNALRDGRTHIHAPVLSPTKISLLFRVPPYGNQVDGERRMSRMEYSQRSHTDQGPAGSEPLSPLRRTLDEASRGRIVGYRQWARTMIALERA</sequence>
<protein>
    <submittedName>
        <fullName evidence="2">Uncharacterized protein</fullName>
    </submittedName>
</protein>
<dbReference type="Proteomes" id="UP000298030">
    <property type="component" value="Unassembled WGS sequence"/>
</dbReference>
<gene>
    <name evidence="2" type="ORF">FA13DRAFT_1719671</name>
</gene>
<evidence type="ECO:0000256" key="1">
    <source>
        <dbReference type="SAM" id="MobiDB-lite"/>
    </source>
</evidence>
<feature type="compositionally biased region" description="Low complexity" evidence="1">
    <location>
        <begin position="21"/>
        <end position="35"/>
    </location>
</feature>
<proteinExistence type="predicted"/>
<dbReference type="OrthoDB" id="3100975at2759"/>
<reference evidence="2 3" key="1">
    <citation type="journal article" date="2019" name="Nat. Ecol. Evol.">
        <title>Megaphylogeny resolves global patterns of mushroom evolution.</title>
        <authorList>
            <person name="Varga T."/>
            <person name="Krizsan K."/>
            <person name="Foldi C."/>
            <person name="Dima B."/>
            <person name="Sanchez-Garcia M."/>
            <person name="Sanchez-Ramirez S."/>
            <person name="Szollosi G.J."/>
            <person name="Szarkandi J.G."/>
            <person name="Papp V."/>
            <person name="Albert L."/>
            <person name="Andreopoulos W."/>
            <person name="Angelini C."/>
            <person name="Antonin V."/>
            <person name="Barry K.W."/>
            <person name="Bougher N.L."/>
            <person name="Buchanan P."/>
            <person name="Buyck B."/>
            <person name="Bense V."/>
            <person name="Catcheside P."/>
            <person name="Chovatia M."/>
            <person name="Cooper J."/>
            <person name="Damon W."/>
            <person name="Desjardin D."/>
            <person name="Finy P."/>
            <person name="Geml J."/>
            <person name="Haridas S."/>
            <person name="Hughes K."/>
            <person name="Justo A."/>
            <person name="Karasinski D."/>
            <person name="Kautmanova I."/>
            <person name="Kiss B."/>
            <person name="Kocsube S."/>
            <person name="Kotiranta H."/>
            <person name="LaButti K.M."/>
            <person name="Lechner B.E."/>
            <person name="Liimatainen K."/>
            <person name="Lipzen A."/>
            <person name="Lukacs Z."/>
            <person name="Mihaltcheva S."/>
            <person name="Morgado L.N."/>
            <person name="Niskanen T."/>
            <person name="Noordeloos M.E."/>
            <person name="Ohm R.A."/>
            <person name="Ortiz-Santana B."/>
            <person name="Ovrebo C."/>
            <person name="Racz N."/>
            <person name="Riley R."/>
            <person name="Savchenko A."/>
            <person name="Shiryaev A."/>
            <person name="Soop K."/>
            <person name="Spirin V."/>
            <person name="Szebenyi C."/>
            <person name="Tomsovsky M."/>
            <person name="Tulloss R.E."/>
            <person name="Uehling J."/>
            <person name="Grigoriev I.V."/>
            <person name="Vagvolgyi C."/>
            <person name="Papp T."/>
            <person name="Martin F.M."/>
            <person name="Miettinen O."/>
            <person name="Hibbett D.S."/>
            <person name="Nagy L.G."/>
        </authorList>
    </citation>
    <scope>NUCLEOTIDE SEQUENCE [LARGE SCALE GENOMIC DNA]</scope>
    <source>
        <strain evidence="2 3">FP101781</strain>
    </source>
</reference>
<feature type="region of interest" description="Disordered" evidence="1">
    <location>
        <begin position="12"/>
        <end position="37"/>
    </location>
</feature>
<evidence type="ECO:0000313" key="3">
    <source>
        <dbReference type="Proteomes" id="UP000298030"/>
    </source>
</evidence>
<comment type="caution">
    <text evidence="2">The sequence shown here is derived from an EMBL/GenBank/DDBJ whole genome shotgun (WGS) entry which is preliminary data.</text>
</comment>